<keyword evidence="1" id="KW-0472">Membrane</keyword>
<dbReference type="Proteomes" id="UP000016562">
    <property type="component" value="Unassembled WGS sequence"/>
</dbReference>
<proteinExistence type="predicted"/>
<comment type="caution">
    <text evidence="2">The sequence shown here is derived from an EMBL/GenBank/DDBJ whole genome shotgun (WGS) entry which is preliminary data.</text>
</comment>
<dbReference type="InterPro" id="IPR010865">
    <property type="entry name" value="DUF1499"/>
</dbReference>
<organism evidence="2 3">
    <name type="scientific">Vibrio ezurae NBRC 102218</name>
    <dbReference type="NCBI Taxonomy" id="1219080"/>
    <lineage>
        <taxon>Bacteria</taxon>
        <taxon>Pseudomonadati</taxon>
        <taxon>Pseudomonadota</taxon>
        <taxon>Gammaproteobacteria</taxon>
        <taxon>Vibrionales</taxon>
        <taxon>Vibrionaceae</taxon>
        <taxon>Vibrio</taxon>
    </lineage>
</organism>
<evidence type="ECO:0008006" key="4">
    <source>
        <dbReference type="Google" id="ProtNLM"/>
    </source>
</evidence>
<evidence type="ECO:0000313" key="2">
    <source>
        <dbReference type="EMBL" id="GAD80411.1"/>
    </source>
</evidence>
<name>U3AKG7_9VIBR</name>
<keyword evidence="3" id="KW-1185">Reference proteome</keyword>
<sequence length="243" mass="26417">MSHRSSKIGTFLLAISIAAVLIILTMMFGAQMGLWEPIVGFGYIRHYMNPIAYGVVGISAVGFIYQVVTGNRVGLVKALLAFSIGMALLAPTIYSKINPTPRGPAINDITTDTENPPQFVALNSLRDEAKTSLAYGGSKVAAIQKKLYPNIAPLQTNLTAEAAYNRALDIAKEKGWEIVSQDADALRFEAIARTSVYAFKDDVVVVITALEEGSQLDMRSVSRIGRSDRGVNAARIMDFMQHF</sequence>
<dbReference type="Pfam" id="PF07386">
    <property type="entry name" value="DUF1499"/>
    <property type="match status" value="1"/>
</dbReference>
<protein>
    <recommendedName>
        <fullName evidence="4">DUF1499 domain-containing protein</fullName>
    </recommendedName>
</protein>
<evidence type="ECO:0000256" key="1">
    <source>
        <dbReference type="SAM" id="Phobius"/>
    </source>
</evidence>
<dbReference type="RefSeq" id="WP_021714119.1">
    <property type="nucleotide sequence ID" value="NZ_BATM01000035.1"/>
</dbReference>
<keyword evidence="1" id="KW-1133">Transmembrane helix</keyword>
<feature type="transmembrane region" description="Helical" evidence="1">
    <location>
        <begin position="12"/>
        <end position="30"/>
    </location>
</feature>
<reference evidence="2 3" key="1">
    <citation type="submission" date="2013-09" db="EMBL/GenBank/DDBJ databases">
        <title>Whole genome shotgun sequence of Vibrio ezurae NBRC 102218.</title>
        <authorList>
            <person name="Yoshida I."/>
            <person name="Hosoyama A."/>
            <person name="Numata M."/>
            <person name="Hashimoto M."/>
            <person name="Hosoyama Y."/>
            <person name="Tsuchikane K."/>
            <person name="Noguchi M."/>
            <person name="Hirakata S."/>
            <person name="Ichikawa N."/>
            <person name="Ohji S."/>
            <person name="Yamazoe A."/>
            <person name="Fujita N."/>
        </authorList>
    </citation>
    <scope>NUCLEOTIDE SEQUENCE [LARGE SCALE GENOMIC DNA]</scope>
    <source>
        <strain evidence="2 3">NBRC 102218</strain>
    </source>
</reference>
<keyword evidence="1" id="KW-0812">Transmembrane</keyword>
<evidence type="ECO:0000313" key="3">
    <source>
        <dbReference type="Proteomes" id="UP000016562"/>
    </source>
</evidence>
<feature type="transmembrane region" description="Helical" evidence="1">
    <location>
        <begin position="50"/>
        <end position="68"/>
    </location>
</feature>
<feature type="transmembrane region" description="Helical" evidence="1">
    <location>
        <begin position="75"/>
        <end position="94"/>
    </location>
</feature>
<dbReference type="EMBL" id="BATM01000035">
    <property type="protein sequence ID" value="GAD80411.1"/>
    <property type="molecule type" value="Genomic_DNA"/>
</dbReference>
<gene>
    <name evidence="2" type="ORF">VEZ01S_35_00320</name>
</gene>
<dbReference type="eggNOG" id="COG4446">
    <property type="taxonomic scope" value="Bacteria"/>
</dbReference>
<accession>U3AKG7</accession>
<dbReference type="AlphaFoldDB" id="U3AKG7"/>